<dbReference type="InterPro" id="IPR050297">
    <property type="entry name" value="LipidA_mod_glycosyltrf_83"/>
</dbReference>
<dbReference type="GO" id="GO:0016763">
    <property type="term" value="F:pentosyltransferase activity"/>
    <property type="evidence" value="ECO:0007669"/>
    <property type="project" value="TreeGrafter"/>
</dbReference>
<keyword evidence="6 8" id="KW-1133">Transmembrane helix</keyword>
<proteinExistence type="predicted"/>
<organism evidence="10 11">
    <name type="scientific">Flavisolibacter ginsenosidimutans</name>
    <dbReference type="NCBI Taxonomy" id="661481"/>
    <lineage>
        <taxon>Bacteria</taxon>
        <taxon>Pseudomonadati</taxon>
        <taxon>Bacteroidota</taxon>
        <taxon>Chitinophagia</taxon>
        <taxon>Chitinophagales</taxon>
        <taxon>Chitinophagaceae</taxon>
        <taxon>Flavisolibacter</taxon>
    </lineage>
</organism>
<evidence type="ECO:0000313" key="11">
    <source>
        <dbReference type="Proteomes" id="UP000321204"/>
    </source>
</evidence>
<evidence type="ECO:0000256" key="6">
    <source>
        <dbReference type="ARBA" id="ARBA00022989"/>
    </source>
</evidence>
<keyword evidence="7 8" id="KW-0472">Membrane</keyword>
<evidence type="ECO:0000256" key="8">
    <source>
        <dbReference type="SAM" id="Phobius"/>
    </source>
</evidence>
<sequence length="555" mass="64698">MNRFFQKHHCTIFYASWFLLGAVQCIFTELQDDEAYYWVYAHYLDWGYFDHPPMIALLIKIGTIFLRGEIAVRIVPLLLNTATIYVTEKLTSPKNPFLFYAIALSVAVLQISGFVAVPDVPLMFFTALFFLVYRNYLQQSSWRNVLWLGLVAACLLYSKYHAVLLLFFVLLSNAKLLRDAKIYAAGALALLLFTPHLYWQYQHDWISFRYHLFESNVNPYKFNYTTDYILGQLLLAGPIAGFILWPASFLYRTKNSFERSLKFTAIGFFLFFLLSTLKGKVEPNWTSPAIVPVMILAHKYLQEKASCRKWLIRLLPLTIVLVIAFRFVMIFDVVKAEAIVERYHAWKGWPQEIQKRTGSNLFVFNNNYQRASKFWFYSGKMTYSLNKFDDRRNNYNFWPVEDSLLGKPVYIMDIYDVEQYKTTIKTPLYTVGYYYDSAYNAFAKITFSAKDVTAKANDSLCFDISVNVPPQYQTYLLTHTNVNPKIALGFFDGQKMIKYIELPFALQDVVQKNIRSLCVLPQLSPGKYFMRFGVMSDSKLYSHNSEKIKLKISEP</sequence>
<dbReference type="GO" id="GO:0009103">
    <property type="term" value="P:lipopolysaccharide biosynthetic process"/>
    <property type="evidence" value="ECO:0007669"/>
    <property type="project" value="UniProtKB-ARBA"/>
</dbReference>
<feature type="domain" description="Glycosyltransferase RgtA/B/C/D-like" evidence="9">
    <location>
        <begin position="50"/>
        <end position="199"/>
    </location>
</feature>
<dbReference type="OrthoDB" id="9813729at2"/>
<feature type="transmembrane region" description="Helical" evidence="8">
    <location>
        <begin position="310"/>
        <end position="331"/>
    </location>
</feature>
<dbReference type="InterPro" id="IPR038731">
    <property type="entry name" value="RgtA/B/C-like"/>
</dbReference>
<gene>
    <name evidence="10" type="ORF">FSB75_15830</name>
</gene>
<evidence type="ECO:0000259" key="9">
    <source>
        <dbReference type="Pfam" id="PF13231"/>
    </source>
</evidence>
<protein>
    <submittedName>
        <fullName evidence="10">Glycosyltransferase family 39 protein</fullName>
    </submittedName>
</protein>
<dbReference type="EMBL" id="CP042433">
    <property type="protein sequence ID" value="QEC57305.1"/>
    <property type="molecule type" value="Genomic_DNA"/>
</dbReference>
<evidence type="ECO:0000256" key="3">
    <source>
        <dbReference type="ARBA" id="ARBA00022676"/>
    </source>
</evidence>
<keyword evidence="5 8" id="KW-0812">Transmembrane</keyword>
<dbReference type="RefSeq" id="WP_146789478.1">
    <property type="nucleotide sequence ID" value="NZ_BAABIO010000003.1"/>
</dbReference>
<dbReference type="AlphaFoldDB" id="A0A5B8UMV7"/>
<accession>A0A5B8UMV7</accession>
<feature type="transmembrane region" description="Helical" evidence="8">
    <location>
        <begin position="54"/>
        <end position="79"/>
    </location>
</feature>
<comment type="subcellular location">
    <subcellularLocation>
        <location evidence="1">Cell membrane</location>
        <topology evidence="1">Multi-pass membrane protein</topology>
    </subcellularLocation>
</comment>
<evidence type="ECO:0000256" key="7">
    <source>
        <dbReference type="ARBA" id="ARBA00023136"/>
    </source>
</evidence>
<keyword evidence="2" id="KW-1003">Cell membrane</keyword>
<evidence type="ECO:0000256" key="5">
    <source>
        <dbReference type="ARBA" id="ARBA00022692"/>
    </source>
</evidence>
<keyword evidence="4 10" id="KW-0808">Transferase</keyword>
<evidence type="ECO:0000256" key="2">
    <source>
        <dbReference type="ARBA" id="ARBA00022475"/>
    </source>
</evidence>
<evidence type="ECO:0000256" key="4">
    <source>
        <dbReference type="ARBA" id="ARBA00022679"/>
    </source>
</evidence>
<feature type="transmembrane region" description="Helical" evidence="8">
    <location>
        <begin position="229"/>
        <end position="251"/>
    </location>
</feature>
<reference evidence="10 11" key="1">
    <citation type="journal article" date="2015" name="Int. J. Syst. Evol. Microbiol.">
        <title>Flavisolibacter ginsenosidimutans sp. nov., with ginsenoside-converting activity isolated from soil used for cultivating ginseng.</title>
        <authorList>
            <person name="Zhao Y."/>
            <person name="Liu Q."/>
            <person name="Kang M.S."/>
            <person name="Jin F."/>
            <person name="Yu H."/>
            <person name="Im W.T."/>
        </authorList>
    </citation>
    <scope>NUCLEOTIDE SEQUENCE [LARGE SCALE GENOMIC DNA]</scope>
    <source>
        <strain evidence="10 11">Gsoil 636</strain>
    </source>
</reference>
<keyword evidence="11" id="KW-1185">Reference proteome</keyword>
<feature type="transmembrane region" description="Helical" evidence="8">
    <location>
        <begin position="100"/>
        <end position="133"/>
    </location>
</feature>
<dbReference type="Proteomes" id="UP000321204">
    <property type="component" value="Chromosome"/>
</dbReference>
<evidence type="ECO:0000256" key="1">
    <source>
        <dbReference type="ARBA" id="ARBA00004651"/>
    </source>
</evidence>
<evidence type="ECO:0000313" key="10">
    <source>
        <dbReference type="EMBL" id="QEC57305.1"/>
    </source>
</evidence>
<dbReference type="PANTHER" id="PTHR33908">
    <property type="entry name" value="MANNOSYLTRANSFERASE YKCB-RELATED"/>
    <property type="match status" value="1"/>
</dbReference>
<feature type="transmembrane region" description="Helical" evidence="8">
    <location>
        <begin position="182"/>
        <end position="201"/>
    </location>
</feature>
<dbReference type="PANTHER" id="PTHR33908:SF11">
    <property type="entry name" value="MEMBRANE PROTEIN"/>
    <property type="match status" value="1"/>
</dbReference>
<dbReference type="GO" id="GO:0005886">
    <property type="term" value="C:plasma membrane"/>
    <property type="evidence" value="ECO:0007669"/>
    <property type="project" value="UniProtKB-SubCell"/>
</dbReference>
<keyword evidence="3" id="KW-0328">Glycosyltransferase</keyword>
<name>A0A5B8UMV7_9BACT</name>
<dbReference type="Pfam" id="PF13231">
    <property type="entry name" value="PMT_2"/>
    <property type="match status" value="1"/>
</dbReference>
<feature type="transmembrane region" description="Helical" evidence="8">
    <location>
        <begin position="145"/>
        <end position="170"/>
    </location>
</feature>
<dbReference type="KEGG" id="fgg:FSB75_15830"/>